<dbReference type="FunCoup" id="G1PZH2">
    <property type="interactions" value="2805"/>
</dbReference>
<evidence type="ECO:0000313" key="1">
    <source>
        <dbReference type="Ensembl" id="ENSMLUP00000016854.1"/>
    </source>
</evidence>
<dbReference type="GO" id="GO:1990498">
    <property type="term" value="C:mitotic spindle microtubule"/>
    <property type="evidence" value="ECO:0007669"/>
    <property type="project" value="TreeGrafter"/>
</dbReference>
<dbReference type="GeneTree" id="ENSGT00390000004927"/>
<dbReference type="GO" id="GO:0070652">
    <property type="term" value="C:HAUS complex"/>
    <property type="evidence" value="ECO:0007669"/>
    <property type="project" value="InterPro"/>
</dbReference>
<dbReference type="GO" id="GO:0005813">
    <property type="term" value="C:centrosome"/>
    <property type="evidence" value="ECO:0007669"/>
    <property type="project" value="TreeGrafter"/>
</dbReference>
<dbReference type="AlphaFoldDB" id="G1PZH2"/>
<dbReference type="GO" id="GO:0007098">
    <property type="term" value="P:centrosome cycle"/>
    <property type="evidence" value="ECO:0007669"/>
    <property type="project" value="InterPro"/>
</dbReference>
<accession>G1PZH2</accession>
<name>G1PZH2_MYOLU</name>
<dbReference type="Pfam" id="PF15003">
    <property type="entry name" value="HAUS2"/>
    <property type="match status" value="1"/>
</dbReference>
<dbReference type="PRINTS" id="PR02088">
    <property type="entry name" value="HAUSAUGMINL2"/>
</dbReference>
<organism evidence="1 2">
    <name type="scientific">Myotis lucifugus</name>
    <name type="common">Little brown bat</name>
    <dbReference type="NCBI Taxonomy" id="59463"/>
    <lineage>
        <taxon>Eukaryota</taxon>
        <taxon>Metazoa</taxon>
        <taxon>Chordata</taxon>
        <taxon>Craniata</taxon>
        <taxon>Vertebrata</taxon>
        <taxon>Euteleostomi</taxon>
        <taxon>Mammalia</taxon>
        <taxon>Eutheria</taxon>
        <taxon>Laurasiatheria</taxon>
        <taxon>Chiroptera</taxon>
        <taxon>Yangochiroptera</taxon>
        <taxon>Vespertilionidae</taxon>
        <taxon>Myotis</taxon>
    </lineage>
</organism>
<sequence length="189" mass="21907">FVNFSRLHKITDIQAEINQKNTEIELLRLEKDTADVHPSFLAQERRAWQSMNNPLAAVLKEKWSLRQRQSQENLPIGGVYHRDLVHLLEVGSNFSMRDLETHLDTIRNIPRLDANITTMSKALAKMDILVNETEEYEAENTFKWQEQQKEVSFIPKIFAGENYLHKQDAGVSPSLTFHNEVHVQTINGQ</sequence>
<reference evidence="1" key="3">
    <citation type="submission" date="2025-09" db="UniProtKB">
        <authorList>
            <consortium name="Ensembl"/>
        </authorList>
    </citation>
    <scope>IDENTIFICATION</scope>
</reference>
<dbReference type="InParanoid" id="G1PZH2"/>
<protein>
    <submittedName>
        <fullName evidence="1">Uncharacterized protein</fullName>
    </submittedName>
</protein>
<dbReference type="GO" id="GO:0051225">
    <property type="term" value="P:spindle assembly"/>
    <property type="evidence" value="ECO:0007669"/>
    <property type="project" value="InterPro"/>
</dbReference>
<dbReference type="eggNOG" id="ENOG502RY4E">
    <property type="taxonomic scope" value="Eukaryota"/>
</dbReference>
<dbReference type="OMA" id="HQWDLSP"/>
<dbReference type="InterPro" id="IPR028346">
    <property type="entry name" value="HAUS2"/>
</dbReference>
<dbReference type="Ensembl" id="ENSMLUT00000016693.2">
    <property type="protein sequence ID" value="ENSMLUP00000016854.1"/>
    <property type="gene ID" value="ENSMLUG00000016689.2"/>
</dbReference>
<reference evidence="1" key="2">
    <citation type="submission" date="2025-08" db="UniProtKB">
        <authorList>
            <consortium name="Ensembl"/>
        </authorList>
    </citation>
    <scope>IDENTIFICATION</scope>
</reference>
<dbReference type="EMBL" id="AAPE02047363">
    <property type="status" value="NOT_ANNOTATED_CDS"/>
    <property type="molecule type" value="Genomic_DNA"/>
</dbReference>
<keyword evidence="2" id="KW-1185">Reference proteome</keyword>
<dbReference type="PANTHER" id="PTHR16039:SF1">
    <property type="entry name" value="HAUS AUGMIN-LIKE COMPLEX SUBUNIT 2"/>
    <property type="match status" value="1"/>
</dbReference>
<reference evidence="1 2" key="1">
    <citation type="journal article" date="2011" name="Nature">
        <title>A high-resolution map of human evolutionary constraint using 29 mammals.</title>
        <authorList>
            <person name="Lindblad-Toh K."/>
            <person name="Garber M."/>
            <person name="Zuk O."/>
            <person name="Lin M.F."/>
            <person name="Parker B.J."/>
            <person name="Washietl S."/>
            <person name="Kheradpour P."/>
            <person name="Ernst J."/>
            <person name="Jordan G."/>
            <person name="Mauceli E."/>
            <person name="Ward L.D."/>
            <person name="Lowe C.B."/>
            <person name="Holloway A.K."/>
            <person name="Clamp M."/>
            <person name="Gnerre S."/>
            <person name="Alfoldi J."/>
            <person name="Beal K."/>
            <person name="Chang J."/>
            <person name="Clawson H."/>
            <person name="Cuff J."/>
            <person name="Di Palma F."/>
            <person name="Fitzgerald S."/>
            <person name="Flicek P."/>
            <person name="Guttman M."/>
            <person name="Hubisz M.J."/>
            <person name="Jaffe D.B."/>
            <person name="Jungreis I."/>
            <person name="Kent W.J."/>
            <person name="Kostka D."/>
            <person name="Lara M."/>
            <person name="Martins A.L."/>
            <person name="Massingham T."/>
            <person name="Moltke I."/>
            <person name="Raney B.J."/>
            <person name="Rasmussen M.D."/>
            <person name="Robinson J."/>
            <person name="Stark A."/>
            <person name="Vilella A.J."/>
            <person name="Wen J."/>
            <person name="Xie X."/>
            <person name="Zody M.C."/>
            <person name="Baldwin J."/>
            <person name="Bloom T."/>
            <person name="Chin C.W."/>
            <person name="Heiman D."/>
            <person name="Nicol R."/>
            <person name="Nusbaum C."/>
            <person name="Young S."/>
            <person name="Wilkinson J."/>
            <person name="Worley K.C."/>
            <person name="Kovar C.L."/>
            <person name="Muzny D.M."/>
            <person name="Gibbs R.A."/>
            <person name="Cree A."/>
            <person name="Dihn H.H."/>
            <person name="Fowler G."/>
            <person name="Jhangiani S."/>
            <person name="Joshi V."/>
            <person name="Lee S."/>
            <person name="Lewis L.R."/>
            <person name="Nazareth L.V."/>
            <person name="Okwuonu G."/>
            <person name="Santibanez J."/>
            <person name="Warren W.C."/>
            <person name="Mardis E.R."/>
            <person name="Weinstock G.M."/>
            <person name="Wilson R.K."/>
            <person name="Delehaunty K."/>
            <person name="Dooling D."/>
            <person name="Fronik C."/>
            <person name="Fulton L."/>
            <person name="Fulton B."/>
            <person name="Graves T."/>
            <person name="Minx P."/>
            <person name="Sodergren E."/>
            <person name="Birney E."/>
            <person name="Margulies E.H."/>
            <person name="Herrero J."/>
            <person name="Green E.D."/>
            <person name="Haussler D."/>
            <person name="Siepel A."/>
            <person name="Goldman N."/>
            <person name="Pollard K.S."/>
            <person name="Pedersen J.S."/>
            <person name="Lander E.S."/>
            <person name="Kellis M."/>
        </authorList>
    </citation>
    <scope>NUCLEOTIDE SEQUENCE [LARGE SCALE GENOMIC DNA]</scope>
</reference>
<proteinExistence type="predicted"/>
<dbReference type="HOGENOM" id="CLU_096512_1_0_1"/>
<dbReference type="PANTHER" id="PTHR16039">
    <property type="entry name" value="HAUS AUGMIN-LIKE COMPLEX SUBUNIT 2"/>
    <property type="match status" value="1"/>
</dbReference>
<dbReference type="STRING" id="59463.ENSMLUP00000016854"/>
<dbReference type="Proteomes" id="UP000001074">
    <property type="component" value="Unassembled WGS sequence"/>
</dbReference>
<dbReference type="InterPro" id="IPR026242">
    <property type="entry name" value="HAUS2_metazoa"/>
</dbReference>
<evidence type="ECO:0000313" key="2">
    <source>
        <dbReference type="Proteomes" id="UP000001074"/>
    </source>
</evidence>
<dbReference type="GO" id="GO:0007020">
    <property type="term" value="P:microtubule nucleation"/>
    <property type="evidence" value="ECO:0007669"/>
    <property type="project" value="TreeGrafter"/>
</dbReference>